<dbReference type="PANTHER" id="PTHR43669">
    <property type="entry name" value="5-KETO-D-GLUCONATE 5-REDUCTASE"/>
    <property type="match status" value="1"/>
</dbReference>
<accession>A0ABW6SAN3</accession>
<dbReference type="InterPro" id="IPR002347">
    <property type="entry name" value="SDR_fam"/>
</dbReference>
<dbReference type="EMBL" id="JBIAQY010000018">
    <property type="protein sequence ID" value="MFF3573367.1"/>
    <property type="molecule type" value="Genomic_DNA"/>
</dbReference>
<dbReference type="Gene3D" id="3.40.50.720">
    <property type="entry name" value="NAD(P)-binding Rossmann-like Domain"/>
    <property type="match status" value="1"/>
</dbReference>
<name>A0ABW6SAN3_9NOCA</name>
<gene>
    <name evidence="3" type="ORF">ACFYXQ_36965</name>
</gene>
<dbReference type="PANTHER" id="PTHR43669:SF3">
    <property type="entry name" value="ALCOHOL DEHYDROGENASE, PUTATIVE (AFU_ORTHOLOGUE AFUA_3G03445)-RELATED"/>
    <property type="match status" value="1"/>
</dbReference>
<evidence type="ECO:0000313" key="3">
    <source>
        <dbReference type="EMBL" id="MFF3573367.1"/>
    </source>
</evidence>
<comment type="caution">
    <text evidence="3">The sequence shown here is derived from an EMBL/GenBank/DDBJ whole genome shotgun (WGS) entry which is preliminary data.</text>
</comment>
<dbReference type="Pfam" id="PF13561">
    <property type="entry name" value="adh_short_C2"/>
    <property type="match status" value="1"/>
</dbReference>
<dbReference type="InterPro" id="IPR036291">
    <property type="entry name" value="NAD(P)-bd_dom_sf"/>
</dbReference>
<dbReference type="CDD" id="cd05233">
    <property type="entry name" value="SDR_c"/>
    <property type="match status" value="1"/>
</dbReference>
<dbReference type="EC" id="1.1.1.-" evidence="3"/>
<evidence type="ECO:0000313" key="4">
    <source>
        <dbReference type="Proteomes" id="UP001601992"/>
    </source>
</evidence>
<dbReference type="PROSITE" id="PS00061">
    <property type="entry name" value="ADH_SHORT"/>
    <property type="match status" value="1"/>
</dbReference>
<reference evidence="3 4" key="1">
    <citation type="submission" date="2024-10" db="EMBL/GenBank/DDBJ databases">
        <title>The Natural Products Discovery Center: Release of the First 8490 Sequenced Strains for Exploring Actinobacteria Biosynthetic Diversity.</title>
        <authorList>
            <person name="Kalkreuter E."/>
            <person name="Kautsar S.A."/>
            <person name="Yang D."/>
            <person name="Bader C.D."/>
            <person name="Teijaro C.N."/>
            <person name="Fluegel L."/>
            <person name="Davis C.M."/>
            <person name="Simpson J.R."/>
            <person name="Lauterbach L."/>
            <person name="Steele A.D."/>
            <person name="Gui C."/>
            <person name="Meng S."/>
            <person name="Li G."/>
            <person name="Viehrig K."/>
            <person name="Ye F."/>
            <person name="Su P."/>
            <person name="Kiefer A.F."/>
            <person name="Nichols A."/>
            <person name="Cepeda A.J."/>
            <person name="Yan W."/>
            <person name="Fan B."/>
            <person name="Jiang Y."/>
            <person name="Adhikari A."/>
            <person name="Zheng C.-J."/>
            <person name="Schuster L."/>
            <person name="Cowan T.M."/>
            <person name="Smanski M.J."/>
            <person name="Chevrette M.G."/>
            <person name="De Carvalho L.P.S."/>
            <person name="Shen B."/>
        </authorList>
    </citation>
    <scope>NUCLEOTIDE SEQUENCE [LARGE SCALE GENOMIC DNA]</scope>
    <source>
        <strain evidence="3 4">NPDC002593</strain>
    </source>
</reference>
<keyword evidence="4" id="KW-1185">Reference proteome</keyword>
<dbReference type="NCBIfam" id="NF005559">
    <property type="entry name" value="PRK07231.1"/>
    <property type="match status" value="1"/>
</dbReference>
<evidence type="ECO:0000256" key="2">
    <source>
        <dbReference type="ARBA" id="ARBA00023002"/>
    </source>
</evidence>
<organism evidence="3 4">
    <name type="scientific">Nocardia jiangxiensis</name>
    <dbReference type="NCBI Taxonomy" id="282685"/>
    <lineage>
        <taxon>Bacteria</taxon>
        <taxon>Bacillati</taxon>
        <taxon>Actinomycetota</taxon>
        <taxon>Actinomycetes</taxon>
        <taxon>Mycobacteriales</taxon>
        <taxon>Nocardiaceae</taxon>
        <taxon>Nocardia</taxon>
    </lineage>
</organism>
<evidence type="ECO:0000256" key="1">
    <source>
        <dbReference type="ARBA" id="ARBA00006484"/>
    </source>
</evidence>
<comment type="similarity">
    <text evidence="1">Belongs to the short-chain dehydrogenases/reductases (SDR) family.</text>
</comment>
<keyword evidence="2 3" id="KW-0560">Oxidoreductase</keyword>
<dbReference type="InterPro" id="IPR020904">
    <property type="entry name" value="Sc_DH/Rdtase_CS"/>
</dbReference>
<sequence length="255" mass="26196">MRRLEGKEALVTGAGSGIGRETARRFAQEGAMVAVADRCADKVDATVESIVADGGKAIGIVVDVTNRLEVEHAVNDVVASLGGLDIVVNIAGVDIYGAAHELSEEDWDSELASNLKSVYLVSYAAWPHLKARGGGCILNTASVAALRAIADNAAYCVSKAGVIMLTQCMAQSGAPDNIRSNCISPGFTATGMIEGYFADQADPDAARAGALALHPLGRFGQTSDIAGGFAYLASDDAAWMTGSNLVIDGGLTSGM</sequence>
<protein>
    <submittedName>
        <fullName evidence="3">SDR family NAD(P)-dependent oxidoreductase</fullName>
        <ecNumber evidence="3">1.1.1.-</ecNumber>
    </submittedName>
</protein>
<dbReference type="RefSeq" id="WP_387406375.1">
    <property type="nucleotide sequence ID" value="NZ_JBIAQY010000018.1"/>
</dbReference>
<dbReference type="GO" id="GO:0016491">
    <property type="term" value="F:oxidoreductase activity"/>
    <property type="evidence" value="ECO:0007669"/>
    <property type="project" value="UniProtKB-KW"/>
</dbReference>
<dbReference type="PRINTS" id="PR00080">
    <property type="entry name" value="SDRFAMILY"/>
</dbReference>
<dbReference type="SUPFAM" id="SSF51735">
    <property type="entry name" value="NAD(P)-binding Rossmann-fold domains"/>
    <property type="match status" value="1"/>
</dbReference>
<dbReference type="Proteomes" id="UP001601992">
    <property type="component" value="Unassembled WGS sequence"/>
</dbReference>
<dbReference type="PRINTS" id="PR00081">
    <property type="entry name" value="GDHRDH"/>
</dbReference>
<proteinExistence type="inferred from homology"/>